<reference evidence="1 2" key="1">
    <citation type="journal article" date="2014" name="Nature">
        <title>An environmental bacterial taxon with a large and distinct metabolic repertoire.</title>
        <authorList>
            <person name="Wilson M.C."/>
            <person name="Mori T."/>
            <person name="Ruckert C."/>
            <person name="Uria A.R."/>
            <person name="Helf M.J."/>
            <person name="Takada K."/>
            <person name="Gernert C."/>
            <person name="Steffens U.A."/>
            <person name="Heycke N."/>
            <person name="Schmitt S."/>
            <person name="Rinke C."/>
            <person name="Helfrich E.J."/>
            <person name="Brachmann A.O."/>
            <person name="Gurgui C."/>
            <person name="Wakimoto T."/>
            <person name="Kracht M."/>
            <person name="Crusemann M."/>
            <person name="Hentschel U."/>
            <person name="Abe I."/>
            <person name="Matsunaga S."/>
            <person name="Kalinowski J."/>
            <person name="Takeyama H."/>
            <person name="Piel J."/>
        </authorList>
    </citation>
    <scope>NUCLEOTIDE SEQUENCE [LARGE SCALE GENOMIC DNA]</scope>
    <source>
        <strain evidence="2">TSY2</strain>
    </source>
</reference>
<dbReference type="Proteomes" id="UP000019140">
    <property type="component" value="Unassembled WGS sequence"/>
</dbReference>
<dbReference type="HOGENOM" id="CLU_524337_0_0_7"/>
<dbReference type="InterPro" id="IPR012334">
    <property type="entry name" value="Pectin_lyas_fold"/>
</dbReference>
<evidence type="ECO:0000313" key="1">
    <source>
        <dbReference type="EMBL" id="ETW94574.1"/>
    </source>
</evidence>
<name>W4L9I8_9BACT</name>
<feature type="non-terminal residue" evidence="1">
    <location>
        <position position="1"/>
    </location>
</feature>
<dbReference type="SUPFAM" id="SSF51126">
    <property type="entry name" value="Pectin lyase-like"/>
    <property type="match status" value="1"/>
</dbReference>
<dbReference type="EMBL" id="AZHX01002447">
    <property type="protein sequence ID" value="ETW94574.1"/>
    <property type="molecule type" value="Genomic_DNA"/>
</dbReference>
<protein>
    <recommendedName>
        <fullName evidence="3">S-layer family protein</fullName>
    </recommendedName>
</protein>
<dbReference type="AlphaFoldDB" id="W4L9I8"/>
<evidence type="ECO:0000313" key="2">
    <source>
        <dbReference type="Proteomes" id="UP000019140"/>
    </source>
</evidence>
<organism evidence="1 2">
    <name type="scientific">Candidatus Entotheonella gemina</name>
    <dbReference type="NCBI Taxonomy" id="1429439"/>
    <lineage>
        <taxon>Bacteria</taxon>
        <taxon>Pseudomonadati</taxon>
        <taxon>Nitrospinota/Tectimicrobiota group</taxon>
        <taxon>Candidatus Tectimicrobiota</taxon>
        <taxon>Candidatus Entotheonellia</taxon>
        <taxon>Candidatus Entotheonellales</taxon>
        <taxon>Candidatus Entotheonellaceae</taxon>
        <taxon>Candidatus Entotheonella</taxon>
    </lineage>
</organism>
<dbReference type="InterPro" id="IPR011050">
    <property type="entry name" value="Pectin_lyase_fold/virulence"/>
</dbReference>
<proteinExistence type="predicted"/>
<gene>
    <name evidence="1" type="ORF">ETSY2_49580</name>
</gene>
<evidence type="ECO:0008006" key="3">
    <source>
        <dbReference type="Google" id="ProtNLM"/>
    </source>
</evidence>
<accession>W4L9I8</accession>
<comment type="caution">
    <text evidence="1">The sequence shown here is derived from an EMBL/GenBank/DDBJ whole genome shotgun (WGS) entry which is preliminary data.</text>
</comment>
<keyword evidence="2" id="KW-1185">Reference proteome</keyword>
<sequence>SAFGGNINLIGIGSVHQGDIPFDMSVPLSELTDISEDLGTIELSNSTQLITDGNGGGQIVIRGGQLTVDRSLISSLNTGAINSLGISINIDVTGTVQLINRSEVVSGVAGLGRGSGGDIQVKANDIFIADGATITTLGAGLGPAGDVLIQAETSVTIQHHEDGGPVAGIFSFAGSDSAAGVITVRAGSLVMDGGAMGTSEEIRGTLPRSGSVTVEVDRLILSGGAQIDSSTGGDFPGGTVMITATEIASLAEGSVITVGTGGEADAGDIHIRVGRLILHGESRIASESSGSGAPDTITVTANEIVMSARSTVTTNAEQVNGGNIEIKAERLRLNNSSITATVNAEQGMGGNITIDSELVLLLEGSEIIARAAEGRGGNINIMAKGLVVDETSVVDASSDRGINGTVNIESVIDLSANVARLPQSFAESINLFEEPCAERLHGGRASSFVVSGRDGIPAEPSGGLPSPLVDIPSTSRDAAGYAHATRHRKAQPAKLWRQASLAHDCQTGRWRTSVSQRTP</sequence>
<dbReference type="Gene3D" id="2.160.20.10">
    <property type="entry name" value="Single-stranded right-handed beta-helix, Pectin lyase-like"/>
    <property type="match status" value="1"/>
</dbReference>